<name>A0A8D8Z0U6_9HEMI</name>
<comment type="similarity">
    <text evidence="2">Belongs to the methyltransferase superfamily. L-isoaspartyl/D-aspartyl protein methyltransferase family.</text>
</comment>
<dbReference type="EMBL" id="HBUF01409260">
    <property type="protein sequence ID" value="CAG6738707.1"/>
    <property type="molecule type" value="Transcribed_RNA"/>
</dbReference>
<feature type="signal peptide" evidence="8">
    <location>
        <begin position="1"/>
        <end position="23"/>
    </location>
</feature>
<accession>A0A8D8Z0U6</accession>
<dbReference type="Pfam" id="PF01135">
    <property type="entry name" value="PCMT"/>
    <property type="match status" value="1"/>
</dbReference>
<evidence type="ECO:0000256" key="2">
    <source>
        <dbReference type="ARBA" id="ARBA00005369"/>
    </source>
</evidence>
<evidence type="ECO:0000256" key="6">
    <source>
        <dbReference type="ARBA" id="ARBA00022679"/>
    </source>
</evidence>
<keyword evidence="5 9" id="KW-0489">Methyltransferase</keyword>
<sequence length="397" mass="45141">MFNFNNNLLVFCVMICIIVQVKSRLNDVRRIKIWKHLSTKMITEGDTTNFAYKPGYSRVYTGGDLDTSDDFWRKPLDDFPEGHWVIPPQDKVDQFKNPGTCQMDLVNHLRDIGKIRTERVAQAFYKVDRGNFAYEEPYHDCSASLGYAGMMNAPNQVADACENLKLHLVEGAKVLDLGSGSGYQTCVFAHMVGPTGKVIGVEHIPQLIEDSLRNISKGNKDLLDSGRIRIVEADAREGYLPEAPYDVIYYGGCVCEVPARILNQLKKGGRLLVPLGPMDDFQELTTIDRFHDNRLHKTKVLDVSYDPIMRKALQLDIHKFQVDPVDENLFTFANYDSDELFSKKVWSVQQDPLYTTPTWIPQPPGYTTPGEITTLDKYGNKVTWNNTDVDLEKDLNF</sequence>
<evidence type="ECO:0000313" key="9">
    <source>
        <dbReference type="EMBL" id="CAG6738708.1"/>
    </source>
</evidence>
<dbReference type="Gene3D" id="3.40.50.150">
    <property type="entry name" value="Vaccinia Virus protein VP39"/>
    <property type="match status" value="1"/>
</dbReference>
<reference evidence="9" key="1">
    <citation type="submission" date="2021-05" db="EMBL/GenBank/DDBJ databases">
        <authorList>
            <person name="Alioto T."/>
            <person name="Alioto T."/>
            <person name="Gomez Garrido J."/>
        </authorList>
    </citation>
    <scope>NUCLEOTIDE SEQUENCE</scope>
</reference>
<evidence type="ECO:0000256" key="8">
    <source>
        <dbReference type="SAM" id="SignalP"/>
    </source>
</evidence>
<organism evidence="9">
    <name type="scientific">Cacopsylla melanoneura</name>
    <dbReference type="NCBI Taxonomy" id="428564"/>
    <lineage>
        <taxon>Eukaryota</taxon>
        <taxon>Metazoa</taxon>
        <taxon>Ecdysozoa</taxon>
        <taxon>Arthropoda</taxon>
        <taxon>Hexapoda</taxon>
        <taxon>Insecta</taxon>
        <taxon>Pterygota</taxon>
        <taxon>Neoptera</taxon>
        <taxon>Paraneoptera</taxon>
        <taxon>Hemiptera</taxon>
        <taxon>Sternorrhyncha</taxon>
        <taxon>Psylloidea</taxon>
        <taxon>Psyllidae</taxon>
        <taxon>Psyllinae</taxon>
        <taxon>Cacopsylla</taxon>
    </lineage>
</organism>
<keyword evidence="8" id="KW-0732">Signal</keyword>
<dbReference type="PANTHER" id="PTHR11579">
    <property type="entry name" value="PROTEIN-L-ISOASPARTATE O-METHYLTRANSFERASE"/>
    <property type="match status" value="1"/>
</dbReference>
<dbReference type="InterPro" id="IPR029063">
    <property type="entry name" value="SAM-dependent_MTases_sf"/>
</dbReference>
<dbReference type="PANTHER" id="PTHR11579:SF0">
    <property type="entry name" value="PROTEIN-L-ISOASPARTATE(D-ASPARTATE) O-METHYLTRANSFERASE"/>
    <property type="match status" value="1"/>
</dbReference>
<dbReference type="InterPro" id="IPR000682">
    <property type="entry name" value="PCMT"/>
</dbReference>
<feature type="chain" id="PRO_5036428923" description="protein-L-isoaspartate(D-aspartate) O-methyltransferase" evidence="8">
    <location>
        <begin position="24"/>
        <end position="397"/>
    </location>
</feature>
<evidence type="ECO:0000256" key="7">
    <source>
        <dbReference type="ARBA" id="ARBA00022691"/>
    </source>
</evidence>
<dbReference type="AlphaFoldDB" id="A0A8D8Z0U6"/>
<dbReference type="SUPFAM" id="SSF53335">
    <property type="entry name" value="S-adenosyl-L-methionine-dependent methyltransferases"/>
    <property type="match status" value="1"/>
</dbReference>
<evidence type="ECO:0000256" key="4">
    <source>
        <dbReference type="ARBA" id="ARBA00022490"/>
    </source>
</evidence>
<dbReference type="EMBL" id="HBUF01228677">
    <property type="protein sequence ID" value="CAG6672471.1"/>
    <property type="molecule type" value="Transcribed_RNA"/>
</dbReference>
<keyword evidence="6 9" id="KW-0808">Transferase</keyword>
<dbReference type="EMBL" id="HBUF01061579">
    <property type="protein sequence ID" value="CAG6626065.1"/>
    <property type="molecule type" value="Transcribed_RNA"/>
</dbReference>
<evidence type="ECO:0000256" key="5">
    <source>
        <dbReference type="ARBA" id="ARBA00022603"/>
    </source>
</evidence>
<dbReference type="EC" id="2.1.1.77" evidence="3"/>
<keyword evidence="4" id="KW-0963">Cytoplasm</keyword>
<dbReference type="GO" id="GO:0004719">
    <property type="term" value="F:protein-L-isoaspartate (D-aspartate) O-methyltransferase activity"/>
    <property type="evidence" value="ECO:0007669"/>
    <property type="project" value="UniProtKB-EC"/>
</dbReference>
<keyword evidence="7" id="KW-0949">S-adenosyl-L-methionine</keyword>
<evidence type="ECO:0000256" key="1">
    <source>
        <dbReference type="ARBA" id="ARBA00004496"/>
    </source>
</evidence>
<proteinExistence type="inferred from homology"/>
<dbReference type="CDD" id="cd02440">
    <property type="entry name" value="AdoMet_MTases"/>
    <property type="match status" value="1"/>
</dbReference>
<dbReference type="EMBL" id="HBUF01409261">
    <property type="protein sequence ID" value="CAG6738708.1"/>
    <property type="molecule type" value="Transcribed_RNA"/>
</dbReference>
<protein>
    <recommendedName>
        <fullName evidence="3">protein-L-isoaspartate(D-aspartate) O-methyltransferase</fullName>
        <ecNumber evidence="3">2.1.1.77</ecNumber>
    </recommendedName>
</protein>
<dbReference type="GO" id="GO:0005737">
    <property type="term" value="C:cytoplasm"/>
    <property type="evidence" value="ECO:0007669"/>
    <property type="project" value="UniProtKB-SubCell"/>
</dbReference>
<dbReference type="GO" id="GO:0032259">
    <property type="term" value="P:methylation"/>
    <property type="evidence" value="ECO:0007669"/>
    <property type="project" value="UniProtKB-KW"/>
</dbReference>
<comment type="subcellular location">
    <subcellularLocation>
        <location evidence="1">Cytoplasm</location>
    </subcellularLocation>
</comment>
<evidence type="ECO:0000256" key="3">
    <source>
        <dbReference type="ARBA" id="ARBA00011890"/>
    </source>
</evidence>
<dbReference type="EMBL" id="HBUF01228676">
    <property type="protein sequence ID" value="CAG6672470.1"/>
    <property type="molecule type" value="Transcribed_RNA"/>
</dbReference>